<organism evidence="17 18">
    <name type="scientific">Persicobacter diffluens</name>
    <dbReference type="NCBI Taxonomy" id="981"/>
    <lineage>
        <taxon>Bacteria</taxon>
        <taxon>Pseudomonadati</taxon>
        <taxon>Bacteroidota</taxon>
        <taxon>Cytophagia</taxon>
        <taxon>Cytophagales</taxon>
        <taxon>Persicobacteraceae</taxon>
        <taxon>Persicobacter</taxon>
    </lineage>
</organism>
<feature type="binding site" evidence="12">
    <location>
        <position position="276"/>
    </location>
    <ligand>
        <name>Zn(2+)</name>
        <dbReference type="ChEBI" id="CHEBI:29105"/>
        <note>catalytic</note>
    </ligand>
</feature>
<evidence type="ECO:0000256" key="2">
    <source>
        <dbReference type="ARBA" id="ARBA00022670"/>
    </source>
</evidence>
<evidence type="ECO:0000256" key="14">
    <source>
        <dbReference type="SAM" id="Phobius"/>
    </source>
</evidence>
<evidence type="ECO:0000256" key="13">
    <source>
        <dbReference type="RuleBase" id="RU003983"/>
    </source>
</evidence>
<proteinExistence type="inferred from homology"/>
<evidence type="ECO:0000256" key="6">
    <source>
        <dbReference type="ARBA" id="ARBA00022824"/>
    </source>
</evidence>
<keyword evidence="4 12" id="KW-0479">Metal-binding</keyword>
<dbReference type="Pfam" id="PF01435">
    <property type="entry name" value="Peptidase_M48"/>
    <property type="match status" value="1"/>
</dbReference>
<feature type="transmembrane region" description="Helical" evidence="14">
    <location>
        <begin position="98"/>
        <end position="127"/>
    </location>
</feature>
<evidence type="ECO:0000313" key="18">
    <source>
        <dbReference type="Proteomes" id="UP001310022"/>
    </source>
</evidence>
<evidence type="ECO:0000256" key="7">
    <source>
        <dbReference type="ARBA" id="ARBA00022833"/>
    </source>
</evidence>
<keyword evidence="3 14" id="KW-0812">Transmembrane</keyword>
<dbReference type="GO" id="GO:0004222">
    <property type="term" value="F:metalloendopeptidase activity"/>
    <property type="evidence" value="ECO:0007669"/>
    <property type="project" value="InterPro"/>
</dbReference>
<feature type="binding site" evidence="12">
    <location>
        <position position="280"/>
    </location>
    <ligand>
        <name>Zn(2+)</name>
        <dbReference type="ChEBI" id="CHEBI:29105"/>
        <note>catalytic</note>
    </ligand>
</feature>
<comment type="cofactor">
    <cofactor evidence="12 13">
        <name>Zn(2+)</name>
        <dbReference type="ChEBI" id="CHEBI:29105"/>
    </cofactor>
    <text evidence="12 13">Binds 1 zinc ion per subunit.</text>
</comment>
<feature type="domain" description="CAAX prenyl protease 1 N-terminal" evidence="16">
    <location>
        <begin position="32"/>
        <end position="203"/>
    </location>
</feature>
<evidence type="ECO:0000256" key="5">
    <source>
        <dbReference type="ARBA" id="ARBA00022801"/>
    </source>
</evidence>
<gene>
    <name evidence="17" type="ORF">PEDI_18890</name>
</gene>
<evidence type="ECO:0000259" key="15">
    <source>
        <dbReference type="Pfam" id="PF01435"/>
    </source>
</evidence>
<feature type="transmembrane region" description="Helical" evidence="14">
    <location>
        <begin position="290"/>
        <end position="308"/>
    </location>
</feature>
<dbReference type="Gene3D" id="3.30.2010.10">
    <property type="entry name" value="Metalloproteases ('zincins'), catalytic domain"/>
    <property type="match status" value="1"/>
</dbReference>
<dbReference type="Pfam" id="PF16491">
    <property type="entry name" value="Peptidase_M48_N"/>
    <property type="match status" value="1"/>
</dbReference>
<evidence type="ECO:0000256" key="1">
    <source>
        <dbReference type="ARBA" id="ARBA00004477"/>
    </source>
</evidence>
<keyword evidence="9 13" id="KW-0482">Metalloprotease</keyword>
<dbReference type="Proteomes" id="UP001310022">
    <property type="component" value="Unassembled WGS sequence"/>
</dbReference>
<comment type="subcellular location">
    <subcellularLocation>
        <location evidence="1">Endoplasmic reticulum membrane</location>
        <topology evidence="1">Multi-pass membrane protein</topology>
    </subcellularLocation>
</comment>
<dbReference type="InterPro" id="IPR001915">
    <property type="entry name" value="Peptidase_M48"/>
</dbReference>
<evidence type="ECO:0000256" key="10">
    <source>
        <dbReference type="ARBA" id="ARBA00023136"/>
    </source>
</evidence>
<reference evidence="17 18" key="1">
    <citation type="submission" date="2021-12" db="EMBL/GenBank/DDBJ databases">
        <title>Genome sequencing of bacteria with rrn-lacking chromosome and rrn-plasmid.</title>
        <authorList>
            <person name="Anda M."/>
            <person name="Iwasaki W."/>
        </authorList>
    </citation>
    <scope>NUCLEOTIDE SEQUENCE [LARGE SCALE GENOMIC DNA]</scope>
    <source>
        <strain evidence="17 18">NBRC 15940</strain>
    </source>
</reference>
<feature type="domain" description="Peptidase M48" evidence="15">
    <location>
        <begin position="207"/>
        <end position="411"/>
    </location>
</feature>
<keyword evidence="2 13" id="KW-0645">Protease</keyword>
<comment type="similarity">
    <text evidence="13">Belongs to the peptidase M48 family.</text>
</comment>
<accession>A0AAN4VZ18</accession>
<keyword evidence="7 12" id="KW-0862">Zinc</keyword>
<keyword evidence="8 14" id="KW-1133">Transmembrane helix</keyword>
<dbReference type="CDD" id="cd07343">
    <property type="entry name" value="M48A_Zmpste24p_like"/>
    <property type="match status" value="1"/>
</dbReference>
<evidence type="ECO:0000256" key="8">
    <source>
        <dbReference type="ARBA" id="ARBA00022989"/>
    </source>
</evidence>
<dbReference type="InterPro" id="IPR027057">
    <property type="entry name" value="CAXX_Prtase_1"/>
</dbReference>
<evidence type="ECO:0000256" key="3">
    <source>
        <dbReference type="ARBA" id="ARBA00022692"/>
    </source>
</evidence>
<feature type="transmembrane region" description="Helical" evidence="14">
    <location>
        <begin position="65"/>
        <end position="86"/>
    </location>
</feature>
<dbReference type="FunFam" id="3.30.2010.10:FF:000002">
    <property type="entry name" value="CAAX prenyl protease"/>
    <property type="match status" value="1"/>
</dbReference>
<feature type="binding site" evidence="12">
    <location>
        <position position="354"/>
    </location>
    <ligand>
        <name>Zn(2+)</name>
        <dbReference type="ChEBI" id="CHEBI:29105"/>
        <note>catalytic</note>
    </ligand>
</feature>
<feature type="active site" evidence="11">
    <location>
        <position position="277"/>
    </location>
</feature>
<feature type="transmembrane region" description="Helical" evidence="14">
    <location>
        <begin position="328"/>
        <end position="349"/>
    </location>
</feature>
<dbReference type="PANTHER" id="PTHR10120">
    <property type="entry name" value="CAAX PRENYL PROTEASE 1"/>
    <property type="match status" value="1"/>
</dbReference>
<evidence type="ECO:0000259" key="16">
    <source>
        <dbReference type="Pfam" id="PF16491"/>
    </source>
</evidence>
<feature type="active site" description="Proton donor" evidence="11">
    <location>
        <position position="358"/>
    </location>
</feature>
<feature type="transmembrane region" description="Helical" evidence="14">
    <location>
        <begin position="173"/>
        <end position="193"/>
    </location>
</feature>
<sequence length="415" mass="46527">MDAITIKWIVVGVLGFNFLIDKWLSMLNDRHERGVVPPELDGLYSPEERSKSLNYHDELKKLGNWSGLVSLALTLVVIFSGALGSLEHWIAQYTDSTIFITLGFFAAITIISDVISLPFDWYGTFTIEEKYGFNKMTRKTFWLDKAKGYALGGLLSGGLLAGLVAFLENYGTSYWYVFWLILVGFLFLMNILYPTVIMPLFNKFTPLEAGVLRSCIERYSASVDFPLQNIFVMDGSKRSTKANAFFAGLGKFKRLVLFDTLIEELEEEEIVGVFAHEVGHFKKGHIYQGFIIGAMQMGLMVFLFSWMVTNPLFTEAMGGSGYSIGINLLVFGLLFSPLNLILGFFANLLSRKNEYEADAYAASTASGSALIEALKKISTKSLSGLNPHPYFVALHYSHPPLLYRIRAIQEETVKQ</sequence>
<keyword evidence="18" id="KW-1185">Reference proteome</keyword>
<comment type="caution">
    <text evidence="17">The sequence shown here is derived from an EMBL/GenBank/DDBJ whole genome shotgun (WGS) entry which is preliminary data.</text>
</comment>
<feature type="transmembrane region" description="Helical" evidence="14">
    <location>
        <begin position="148"/>
        <end position="167"/>
    </location>
</feature>
<evidence type="ECO:0000256" key="9">
    <source>
        <dbReference type="ARBA" id="ARBA00023049"/>
    </source>
</evidence>
<evidence type="ECO:0000256" key="11">
    <source>
        <dbReference type="PIRSR" id="PIRSR627057-1"/>
    </source>
</evidence>
<dbReference type="GO" id="GO:0071586">
    <property type="term" value="P:CAAX-box protein processing"/>
    <property type="evidence" value="ECO:0007669"/>
    <property type="project" value="InterPro"/>
</dbReference>
<protein>
    <submittedName>
        <fullName evidence="17">Peptidase M48</fullName>
    </submittedName>
</protein>
<dbReference type="InterPro" id="IPR032456">
    <property type="entry name" value="Peptidase_M48_N"/>
</dbReference>
<evidence type="ECO:0000313" key="17">
    <source>
        <dbReference type="EMBL" id="GJM61337.1"/>
    </source>
</evidence>
<keyword evidence="10 14" id="KW-0472">Membrane</keyword>
<dbReference type="AlphaFoldDB" id="A0AAN4VZ18"/>
<dbReference type="RefSeq" id="WP_338236903.1">
    <property type="nucleotide sequence ID" value="NZ_BQKE01000001.1"/>
</dbReference>
<keyword evidence="6" id="KW-0256">Endoplasmic reticulum</keyword>
<keyword evidence="5 13" id="KW-0378">Hydrolase</keyword>
<name>A0AAN4VZ18_9BACT</name>
<dbReference type="EMBL" id="BQKE01000001">
    <property type="protein sequence ID" value="GJM61337.1"/>
    <property type="molecule type" value="Genomic_DNA"/>
</dbReference>
<evidence type="ECO:0000256" key="4">
    <source>
        <dbReference type="ARBA" id="ARBA00022723"/>
    </source>
</evidence>
<dbReference type="GO" id="GO:0046872">
    <property type="term" value="F:metal ion binding"/>
    <property type="evidence" value="ECO:0007669"/>
    <property type="project" value="UniProtKB-KW"/>
</dbReference>
<evidence type="ECO:0000256" key="12">
    <source>
        <dbReference type="PIRSR" id="PIRSR627057-2"/>
    </source>
</evidence>